<feature type="chain" id="PRO_5013803500" evidence="1">
    <location>
        <begin position="24"/>
        <end position="203"/>
    </location>
</feature>
<evidence type="ECO:0000313" key="3">
    <source>
        <dbReference type="Proteomes" id="UP000217199"/>
    </source>
</evidence>
<sequence>MIPTIYHHLRFFIILLISHTAFGIPSWDGGWGWQPHLSVGSLVPGSSAIEAINEGIDYGTYKPKYLSIPREKGVNGPAAVYENPSPPVFYIHEDQLWQPTNLTSILRVNVLNVTSVERLPGQLHPAPLKLELSDDPEGIEGTWRWRDSKLLFSYGKKSNDGLYFSCQSRDGLRHVYTSLDPMPAPPGCNFMTLHSFMSRVDRP</sequence>
<gene>
    <name evidence="2" type="ORF">PNOK_0391800</name>
</gene>
<dbReference type="EMBL" id="NBII01000003">
    <property type="protein sequence ID" value="PAV21291.1"/>
    <property type="molecule type" value="Genomic_DNA"/>
</dbReference>
<keyword evidence="1" id="KW-0732">Signal</keyword>
<dbReference type="Proteomes" id="UP000217199">
    <property type="component" value="Unassembled WGS sequence"/>
</dbReference>
<dbReference type="InParanoid" id="A0A286UNV7"/>
<dbReference type="AlphaFoldDB" id="A0A286UNV7"/>
<dbReference type="OrthoDB" id="3229881at2759"/>
<proteinExistence type="predicted"/>
<accession>A0A286UNV7</accession>
<evidence type="ECO:0000256" key="1">
    <source>
        <dbReference type="SAM" id="SignalP"/>
    </source>
</evidence>
<name>A0A286UNV7_9AGAM</name>
<feature type="signal peptide" evidence="1">
    <location>
        <begin position="1"/>
        <end position="23"/>
    </location>
</feature>
<protein>
    <submittedName>
        <fullName evidence="2">Uncharacterized protein</fullName>
    </submittedName>
</protein>
<reference evidence="2 3" key="1">
    <citation type="journal article" date="2017" name="Mol. Ecol.">
        <title>Comparative and population genomic landscape of Phellinus noxius: A hypervariable fungus causing root rot in trees.</title>
        <authorList>
            <person name="Chung C.L."/>
            <person name="Lee T.J."/>
            <person name="Akiba M."/>
            <person name="Lee H.H."/>
            <person name="Kuo T.H."/>
            <person name="Liu D."/>
            <person name="Ke H.M."/>
            <person name="Yokoi T."/>
            <person name="Roa M.B."/>
            <person name="Lu M.J."/>
            <person name="Chang Y.Y."/>
            <person name="Ann P.J."/>
            <person name="Tsai J.N."/>
            <person name="Chen C.Y."/>
            <person name="Tzean S.S."/>
            <person name="Ota Y."/>
            <person name="Hattori T."/>
            <person name="Sahashi N."/>
            <person name="Liou R.F."/>
            <person name="Kikuchi T."/>
            <person name="Tsai I.J."/>
        </authorList>
    </citation>
    <scope>NUCLEOTIDE SEQUENCE [LARGE SCALE GENOMIC DNA]</scope>
    <source>
        <strain evidence="2 3">FFPRI411160</strain>
    </source>
</reference>
<comment type="caution">
    <text evidence="2">The sequence shown here is derived from an EMBL/GenBank/DDBJ whole genome shotgun (WGS) entry which is preliminary data.</text>
</comment>
<evidence type="ECO:0000313" key="2">
    <source>
        <dbReference type="EMBL" id="PAV21291.1"/>
    </source>
</evidence>
<keyword evidence="3" id="KW-1185">Reference proteome</keyword>
<organism evidence="2 3">
    <name type="scientific">Pyrrhoderma noxium</name>
    <dbReference type="NCBI Taxonomy" id="2282107"/>
    <lineage>
        <taxon>Eukaryota</taxon>
        <taxon>Fungi</taxon>
        <taxon>Dikarya</taxon>
        <taxon>Basidiomycota</taxon>
        <taxon>Agaricomycotina</taxon>
        <taxon>Agaricomycetes</taxon>
        <taxon>Hymenochaetales</taxon>
        <taxon>Hymenochaetaceae</taxon>
        <taxon>Pyrrhoderma</taxon>
    </lineage>
</organism>